<organism evidence="1 2">
    <name type="scientific">Ignavibacterium album (strain DSM 19864 / JCM 16511 / NBRC 101810 / Mat9-16)</name>
    <dbReference type="NCBI Taxonomy" id="945713"/>
    <lineage>
        <taxon>Bacteria</taxon>
        <taxon>Pseudomonadati</taxon>
        <taxon>Ignavibacteriota</taxon>
        <taxon>Ignavibacteria</taxon>
        <taxon>Ignavibacteriales</taxon>
        <taxon>Ignavibacteriaceae</taxon>
        <taxon>Ignavibacterium</taxon>
    </lineage>
</organism>
<proteinExistence type="predicted"/>
<dbReference type="RefSeq" id="WP_014560964.1">
    <property type="nucleotide sequence ID" value="NC_017464.1"/>
</dbReference>
<evidence type="ECO:0000313" key="2">
    <source>
        <dbReference type="Proteomes" id="UP000007394"/>
    </source>
</evidence>
<dbReference type="KEGG" id="ial:IALB_2110"/>
<dbReference type="AlphaFoldDB" id="I0ALF8"/>
<sequence length="107" mass="12591">MPGGEPSFHYSGTFAVEKQYADKIKFSLVKIYYKDEIIHQSKPYLQFFDEGVDDTAKMIKFNFYSEQGIKVTEKMMIAETVNFLFIFESDNEVIEKEMKEITLTRAY</sequence>
<protein>
    <submittedName>
        <fullName evidence="1">Uncharacterized protein</fullName>
    </submittedName>
</protein>
<dbReference type="HOGENOM" id="CLU_2206463_0_0_10"/>
<name>I0ALF8_IGNAJ</name>
<gene>
    <name evidence="1" type="ordered locus">IALB_2110</name>
</gene>
<evidence type="ECO:0000313" key="1">
    <source>
        <dbReference type="EMBL" id="AFH49815.1"/>
    </source>
</evidence>
<dbReference type="Proteomes" id="UP000007394">
    <property type="component" value="Chromosome"/>
</dbReference>
<dbReference type="EMBL" id="CP003418">
    <property type="protein sequence ID" value="AFH49815.1"/>
    <property type="molecule type" value="Genomic_DNA"/>
</dbReference>
<accession>I0ALF8</accession>
<dbReference type="STRING" id="945713.IALB_2110"/>
<keyword evidence="2" id="KW-1185">Reference proteome</keyword>
<reference evidence="1 2" key="1">
    <citation type="journal article" date="2012" name="Front. Microbiol.">
        <title>Complete genome of Ignavibacterium album, a metabolically versatile, flagellated, facultative anaerobe from the phylum Chlorobi.</title>
        <authorList>
            <person name="Liu Z."/>
            <person name="Frigaard N.-U."/>
            <person name="Vogl K."/>
            <person name="Iino T."/>
            <person name="Ohkuma M."/>
            <person name="Overmann J."/>
            <person name="Bryant D.A."/>
        </authorList>
    </citation>
    <scope>NUCLEOTIDE SEQUENCE [LARGE SCALE GENOMIC DNA]</scope>
    <source>
        <strain evidence="2">DSM 19864 / JCM 16511 / NBRC 101810 / Mat9-16</strain>
    </source>
</reference>